<gene>
    <name evidence="1" type="ORF">UY3_12368</name>
</gene>
<evidence type="ECO:0000313" key="1">
    <source>
        <dbReference type="EMBL" id="EMP30494.1"/>
    </source>
</evidence>
<organism evidence="1 2">
    <name type="scientific">Chelonia mydas</name>
    <name type="common">Green sea-turtle</name>
    <name type="synonym">Chelonia agassizi</name>
    <dbReference type="NCBI Taxonomy" id="8469"/>
    <lineage>
        <taxon>Eukaryota</taxon>
        <taxon>Metazoa</taxon>
        <taxon>Chordata</taxon>
        <taxon>Craniata</taxon>
        <taxon>Vertebrata</taxon>
        <taxon>Euteleostomi</taxon>
        <taxon>Archelosauria</taxon>
        <taxon>Testudinata</taxon>
        <taxon>Testudines</taxon>
        <taxon>Cryptodira</taxon>
        <taxon>Durocryptodira</taxon>
        <taxon>Americhelydia</taxon>
        <taxon>Chelonioidea</taxon>
        <taxon>Cheloniidae</taxon>
        <taxon>Chelonia</taxon>
    </lineage>
</organism>
<accession>M7B0D4</accession>
<proteinExistence type="predicted"/>
<sequence>MHMVQIKQQSPVAPNRLTEVLEHKLSWVNTHFVGCIRQSGYSPTKAYAPMCLLVRKVPQDSLPLLQIQTNTAAPLILDMVQIAHVIYKCTMADSIVSVDTLSSIVEDAFRWVVTYCSRTQVRQVFLSLDHLINCPVRNGIGALIQYTNEEMERVEVEDQHIIDECDQLIPGKTATELHQALASGERFWVPNVRHLTGA</sequence>
<dbReference type="AlphaFoldDB" id="M7B0D4"/>
<protein>
    <submittedName>
        <fullName evidence="1">Uncharacterized protein</fullName>
    </submittedName>
</protein>
<dbReference type="EMBL" id="KB549573">
    <property type="protein sequence ID" value="EMP30494.1"/>
    <property type="molecule type" value="Genomic_DNA"/>
</dbReference>
<reference evidence="2" key="1">
    <citation type="journal article" date="2013" name="Nat. Genet.">
        <title>The draft genomes of soft-shell turtle and green sea turtle yield insights into the development and evolution of the turtle-specific body plan.</title>
        <authorList>
            <person name="Wang Z."/>
            <person name="Pascual-Anaya J."/>
            <person name="Zadissa A."/>
            <person name="Li W."/>
            <person name="Niimura Y."/>
            <person name="Huang Z."/>
            <person name="Li C."/>
            <person name="White S."/>
            <person name="Xiong Z."/>
            <person name="Fang D."/>
            <person name="Wang B."/>
            <person name="Ming Y."/>
            <person name="Chen Y."/>
            <person name="Zheng Y."/>
            <person name="Kuraku S."/>
            <person name="Pignatelli M."/>
            <person name="Herrero J."/>
            <person name="Beal K."/>
            <person name="Nozawa M."/>
            <person name="Li Q."/>
            <person name="Wang J."/>
            <person name="Zhang H."/>
            <person name="Yu L."/>
            <person name="Shigenobu S."/>
            <person name="Wang J."/>
            <person name="Liu J."/>
            <person name="Flicek P."/>
            <person name="Searle S."/>
            <person name="Wang J."/>
            <person name="Kuratani S."/>
            <person name="Yin Y."/>
            <person name="Aken B."/>
            <person name="Zhang G."/>
            <person name="Irie N."/>
        </authorList>
    </citation>
    <scope>NUCLEOTIDE SEQUENCE [LARGE SCALE GENOMIC DNA]</scope>
</reference>
<name>M7B0D4_CHEMY</name>
<keyword evidence="2" id="KW-1185">Reference proteome</keyword>
<evidence type="ECO:0000313" key="2">
    <source>
        <dbReference type="Proteomes" id="UP000031443"/>
    </source>
</evidence>
<dbReference type="Proteomes" id="UP000031443">
    <property type="component" value="Unassembled WGS sequence"/>
</dbReference>